<dbReference type="PANTHER" id="PTHR42711">
    <property type="entry name" value="ABC TRANSPORTER ATP-BINDING PROTEIN"/>
    <property type="match status" value="1"/>
</dbReference>
<dbReference type="InterPro" id="IPR003439">
    <property type="entry name" value="ABC_transporter-like_ATP-bd"/>
</dbReference>
<dbReference type="SUPFAM" id="SSF52540">
    <property type="entry name" value="P-loop containing nucleoside triphosphate hydrolases"/>
    <property type="match status" value="1"/>
</dbReference>
<dbReference type="GO" id="GO:0016887">
    <property type="term" value="F:ATP hydrolysis activity"/>
    <property type="evidence" value="ECO:0007669"/>
    <property type="project" value="InterPro"/>
</dbReference>
<sequence length="287" mass="32396">MVEIVTHNLTIEADNGSRLSNVDLTLQSPNVVAFCSDDPLFGETLFSLLRKHGQPTSGMIQINDQPLKTFRHPEKSLVMLDDLRFKDRWTIQRAIRQAQKGSANSIDDEQARQILSQFDLDWQLVIRDLNRNQKIELSIILLLVKQPSVLLLDHATDGLTPREAKAVWQLLRSYAQKTDALILMTSSNMTTMMSCADDIYYFSRGYLTSTRHLHPQSGVDCVVTVFGTGFPIETAQKLGARILEEAPQETRFLYAGNIQAILPLLEQSTITDVRIEDATVADELMTY</sequence>
<dbReference type="AlphaFoldDB" id="A0A0D4CIG8"/>
<comment type="similarity">
    <text evidence="1">Belongs to the ABC transporter superfamily.</text>
</comment>
<evidence type="ECO:0000259" key="5">
    <source>
        <dbReference type="PROSITE" id="PS50893"/>
    </source>
</evidence>
<evidence type="ECO:0000256" key="3">
    <source>
        <dbReference type="ARBA" id="ARBA00022741"/>
    </source>
</evidence>
<evidence type="ECO:0000256" key="1">
    <source>
        <dbReference type="ARBA" id="ARBA00005417"/>
    </source>
</evidence>
<dbReference type="InterPro" id="IPR050763">
    <property type="entry name" value="ABC_transporter_ATP-binding"/>
</dbReference>
<keyword evidence="3" id="KW-0547">Nucleotide-binding</keyword>
<accession>A0A0D4CIG8</accession>
<feature type="domain" description="ABC transporter" evidence="5">
    <location>
        <begin position="4"/>
        <end position="229"/>
    </location>
</feature>
<dbReference type="InterPro" id="IPR027417">
    <property type="entry name" value="P-loop_NTPase"/>
</dbReference>
<dbReference type="Gene3D" id="3.40.50.300">
    <property type="entry name" value="P-loop containing nucleotide triphosphate hydrolases"/>
    <property type="match status" value="1"/>
</dbReference>
<keyword evidence="7" id="KW-1185">Reference proteome</keyword>
<dbReference type="GO" id="GO:0005524">
    <property type="term" value="F:ATP binding"/>
    <property type="evidence" value="ECO:0007669"/>
    <property type="project" value="UniProtKB-KW"/>
</dbReference>
<dbReference type="HOGENOM" id="CLU_962379_0_0_9"/>
<reference evidence="6 7" key="1">
    <citation type="journal article" date="2012" name="J. Bacteriol.">
        <title>Genome sequence of Lactobacillus mucosae LM1, isolated from piglet feces.</title>
        <authorList>
            <person name="Lee J.H."/>
            <person name="Valeriano V.D."/>
            <person name="Shin Y.R."/>
            <person name="Chae J.P."/>
            <person name="Kim G.B."/>
            <person name="Ham J.S."/>
            <person name="Chun J."/>
            <person name="Kang D.K."/>
        </authorList>
    </citation>
    <scope>NUCLEOTIDE SEQUENCE [LARGE SCALE GENOMIC DNA]</scope>
    <source>
        <strain evidence="6 7">LM1</strain>
    </source>
</reference>
<dbReference type="KEGG" id="lmu:LBLM1_00335"/>
<keyword evidence="4" id="KW-0067">ATP-binding</keyword>
<dbReference type="PANTHER" id="PTHR42711:SF5">
    <property type="entry name" value="ABC TRANSPORTER ATP-BINDING PROTEIN NATA"/>
    <property type="match status" value="1"/>
</dbReference>
<dbReference type="RefSeq" id="WP_006500806.1">
    <property type="nucleotide sequence ID" value="NZ_CP011013.1"/>
</dbReference>
<dbReference type="Proteomes" id="UP000003645">
    <property type="component" value="Chromosome"/>
</dbReference>
<name>A0A0D4CIG8_LIMMU</name>
<gene>
    <name evidence="6" type="ORF">LBLM1_00335</name>
</gene>
<organism evidence="6 7">
    <name type="scientific">Limosilactobacillus mucosae LM1</name>
    <dbReference type="NCBI Taxonomy" id="1130798"/>
    <lineage>
        <taxon>Bacteria</taxon>
        <taxon>Bacillati</taxon>
        <taxon>Bacillota</taxon>
        <taxon>Bacilli</taxon>
        <taxon>Lactobacillales</taxon>
        <taxon>Lactobacillaceae</taxon>
        <taxon>Limosilactobacillus</taxon>
    </lineage>
</organism>
<dbReference type="PROSITE" id="PS50893">
    <property type="entry name" value="ABC_TRANSPORTER_2"/>
    <property type="match status" value="1"/>
</dbReference>
<evidence type="ECO:0000313" key="6">
    <source>
        <dbReference type="EMBL" id="AJT49700.1"/>
    </source>
</evidence>
<keyword evidence="2" id="KW-0813">Transport</keyword>
<evidence type="ECO:0000256" key="4">
    <source>
        <dbReference type="ARBA" id="ARBA00022840"/>
    </source>
</evidence>
<protein>
    <recommendedName>
        <fullName evidence="5">ABC transporter domain-containing protein</fullName>
    </recommendedName>
</protein>
<proteinExistence type="inferred from homology"/>
<dbReference type="EMBL" id="CP011013">
    <property type="protein sequence ID" value="AJT49700.1"/>
    <property type="molecule type" value="Genomic_DNA"/>
</dbReference>
<evidence type="ECO:0000256" key="2">
    <source>
        <dbReference type="ARBA" id="ARBA00022448"/>
    </source>
</evidence>
<dbReference type="STRING" id="1130798.LBLM1_00335"/>
<dbReference type="Pfam" id="PF00005">
    <property type="entry name" value="ABC_tran"/>
    <property type="match status" value="1"/>
</dbReference>
<dbReference type="OrthoDB" id="2325567at2"/>
<evidence type="ECO:0000313" key="7">
    <source>
        <dbReference type="Proteomes" id="UP000003645"/>
    </source>
</evidence>